<proteinExistence type="predicted"/>
<sequence>MLEIAKLFKVSDMAVLKWIRKAFSEVSLPKTEAEILQIHELWYLNSIENF</sequence>
<comment type="caution">
    <text evidence="1">The sequence shown here is derived from an EMBL/GenBank/DDBJ whole genome shotgun (WGS) entry which is preliminary data.</text>
</comment>
<evidence type="ECO:0000313" key="1">
    <source>
        <dbReference type="EMBL" id="GAO97455.1"/>
    </source>
</evidence>
<gene>
    <name evidence="1" type="ORF">Cva_00087</name>
</gene>
<dbReference type="AlphaFoldDB" id="A0A0K8MAE7"/>
<organism evidence="1 2">
    <name type="scientific">Caedimonas varicaedens</name>
    <dbReference type="NCBI Taxonomy" id="1629334"/>
    <lineage>
        <taxon>Bacteria</taxon>
        <taxon>Pseudomonadati</taxon>
        <taxon>Pseudomonadota</taxon>
        <taxon>Alphaproteobacteria</taxon>
        <taxon>Holosporales</taxon>
        <taxon>Caedimonadaceae</taxon>
        <taxon>Caedimonas</taxon>
    </lineage>
</organism>
<accession>A0A0K8MAE7</accession>
<dbReference type="Proteomes" id="UP000036771">
    <property type="component" value="Unassembled WGS sequence"/>
</dbReference>
<dbReference type="EMBL" id="BBVC01000004">
    <property type="protein sequence ID" value="GAO97455.1"/>
    <property type="molecule type" value="Genomic_DNA"/>
</dbReference>
<keyword evidence="2" id="KW-1185">Reference proteome</keyword>
<dbReference type="STRING" id="1629334.Cva_00087"/>
<evidence type="ECO:0000313" key="2">
    <source>
        <dbReference type="Proteomes" id="UP000036771"/>
    </source>
</evidence>
<reference evidence="1 2" key="1">
    <citation type="submission" date="2015-03" db="EMBL/GenBank/DDBJ databases">
        <title>Caedibacter varicaedens, whole genome shotgun sequence.</title>
        <authorList>
            <person name="Suzuki H."/>
            <person name="Dapper A.L."/>
            <person name="Gibson A.K."/>
            <person name="Jackson C."/>
            <person name="Lee H."/>
            <person name="Pejaver V.R."/>
            <person name="Doak T."/>
            <person name="Lynch M."/>
        </authorList>
    </citation>
    <scope>NUCLEOTIDE SEQUENCE [LARGE SCALE GENOMIC DNA]</scope>
</reference>
<name>A0A0K8MAE7_9PROT</name>
<protein>
    <submittedName>
        <fullName evidence="1">Uncharacterized protein</fullName>
    </submittedName>
</protein>